<feature type="transmembrane region" description="Helical" evidence="9">
    <location>
        <begin position="156"/>
        <end position="176"/>
    </location>
</feature>
<keyword evidence="2" id="KW-0813">Transport</keyword>
<dbReference type="Proteomes" id="UP001451571">
    <property type="component" value="Chromosome"/>
</dbReference>
<keyword evidence="7 9" id="KW-1133">Transmembrane helix</keyword>
<evidence type="ECO:0000256" key="5">
    <source>
        <dbReference type="ARBA" id="ARBA00022683"/>
    </source>
</evidence>
<accession>A0ABZ3ESZ5</accession>
<keyword evidence="4" id="KW-0762">Sugar transport</keyword>
<evidence type="ECO:0000313" key="11">
    <source>
        <dbReference type="Proteomes" id="UP001451571"/>
    </source>
</evidence>
<keyword evidence="11" id="KW-1185">Reference proteome</keyword>
<gene>
    <name evidence="10" type="ORF">V6984_17840</name>
</gene>
<evidence type="ECO:0000256" key="9">
    <source>
        <dbReference type="SAM" id="Phobius"/>
    </source>
</evidence>
<dbReference type="InterPro" id="IPR050303">
    <property type="entry name" value="GatZ_KbaZ_carbometab"/>
</dbReference>
<keyword evidence="5" id="KW-0598">Phosphotransferase system</keyword>
<reference evidence="10 11" key="1">
    <citation type="submission" date="2024-02" db="EMBL/GenBank/DDBJ databases">
        <title>Bacterial strain from lacustrine sediment.</title>
        <authorList>
            <person name="Petit C."/>
            <person name="Fadhlaoui K."/>
        </authorList>
    </citation>
    <scope>NUCLEOTIDE SEQUENCE [LARGE SCALE GENOMIC DNA]</scope>
    <source>
        <strain evidence="10 11">IPX-CK</strain>
    </source>
</reference>
<proteinExistence type="predicted"/>
<dbReference type="PROSITE" id="PS51108">
    <property type="entry name" value="PTS_EIID"/>
    <property type="match status" value="1"/>
</dbReference>
<evidence type="ECO:0000256" key="3">
    <source>
        <dbReference type="ARBA" id="ARBA00022475"/>
    </source>
</evidence>
<dbReference type="InterPro" id="IPR004704">
    <property type="entry name" value="PTS_IID_man"/>
</dbReference>
<dbReference type="RefSeq" id="WP_342756954.1">
    <property type="nucleotide sequence ID" value="NZ_CP146256.1"/>
</dbReference>
<feature type="transmembrane region" description="Helical" evidence="9">
    <location>
        <begin position="197"/>
        <end position="218"/>
    </location>
</feature>
<evidence type="ECO:0000256" key="7">
    <source>
        <dbReference type="ARBA" id="ARBA00022989"/>
    </source>
</evidence>
<name>A0ABZ3ESZ5_9FIRM</name>
<keyword evidence="8 9" id="KW-0472">Membrane</keyword>
<evidence type="ECO:0000256" key="6">
    <source>
        <dbReference type="ARBA" id="ARBA00022692"/>
    </source>
</evidence>
<comment type="subcellular location">
    <subcellularLocation>
        <location evidence="1">Cell membrane</location>
        <topology evidence="1">Multi-pass membrane protein</topology>
    </subcellularLocation>
</comment>
<sequence>MSNMNHKEIKKETEGSYILLSDKEVKRSWINWLFNNQANYNYERMMGTGFLHAMVPIAKKLYKDDMEKQREMLRRHTGFFNCEPCLGSAIAGLTVAMEEQKAAGGEIEGEAVTSIKTGLMGPLSGIGDSIIQGVIVPLLLAFAIDMASGGSVVAPIVYSLVMIAVVFGISYTLFMTGYKKGSGAILNILENGIVNKIIAGANIMGCMVLGALVANYVSMSCGIQIQQTADSVFSVQEQLFDTIIPKLLPLLLTLGSYKMLKKGWSSVKVLLLIVIIGVIGGVTGILG</sequence>
<evidence type="ECO:0000256" key="4">
    <source>
        <dbReference type="ARBA" id="ARBA00022597"/>
    </source>
</evidence>
<evidence type="ECO:0000313" key="10">
    <source>
        <dbReference type="EMBL" id="XAH73346.1"/>
    </source>
</evidence>
<dbReference type="PANTHER" id="PTHR32502">
    <property type="entry name" value="N-ACETYLGALACTOSAMINE PERMEASE II COMPONENT-RELATED"/>
    <property type="match status" value="1"/>
</dbReference>
<evidence type="ECO:0000256" key="2">
    <source>
        <dbReference type="ARBA" id="ARBA00022448"/>
    </source>
</evidence>
<feature type="transmembrane region" description="Helical" evidence="9">
    <location>
        <begin position="269"/>
        <end position="286"/>
    </location>
</feature>
<keyword evidence="3" id="KW-1003">Cell membrane</keyword>
<dbReference type="PANTHER" id="PTHR32502:SF5">
    <property type="entry name" value="N-ACETYLGALACTOSAMINE PERMEASE IID COMPONENT-RELATED"/>
    <property type="match status" value="1"/>
</dbReference>
<dbReference type="Pfam" id="PF03613">
    <property type="entry name" value="EIID-AGA"/>
    <property type="match status" value="1"/>
</dbReference>
<organism evidence="10 11">
    <name type="scientific">Kineothrix sedimenti</name>
    <dbReference type="NCBI Taxonomy" id="3123317"/>
    <lineage>
        <taxon>Bacteria</taxon>
        <taxon>Bacillati</taxon>
        <taxon>Bacillota</taxon>
        <taxon>Clostridia</taxon>
        <taxon>Lachnospirales</taxon>
        <taxon>Lachnospiraceae</taxon>
        <taxon>Kineothrix</taxon>
    </lineage>
</organism>
<keyword evidence="6 9" id="KW-0812">Transmembrane</keyword>
<protein>
    <submittedName>
        <fullName evidence="10">PTS system mannose/fructose/sorbose family transporter subunit IID</fullName>
    </submittedName>
</protein>
<evidence type="ECO:0000256" key="1">
    <source>
        <dbReference type="ARBA" id="ARBA00004651"/>
    </source>
</evidence>
<dbReference type="EMBL" id="CP146256">
    <property type="protein sequence ID" value="XAH73346.1"/>
    <property type="molecule type" value="Genomic_DNA"/>
</dbReference>
<evidence type="ECO:0000256" key="8">
    <source>
        <dbReference type="ARBA" id="ARBA00023136"/>
    </source>
</evidence>